<evidence type="ECO:0000313" key="7">
    <source>
        <dbReference type="EMBL" id="TVY18021.1"/>
    </source>
</evidence>
<proteinExistence type="predicted"/>
<keyword evidence="3 6" id="KW-1133">Transmembrane helix</keyword>
<keyword evidence="8" id="KW-1185">Reference proteome</keyword>
<evidence type="ECO:0000256" key="3">
    <source>
        <dbReference type="ARBA" id="ARBA00022989"/>
    </source>
</evidence>
<feature type="transmembrane region" description="Helical" evidence="6">
    <location>
        <begin position="204"/>
        <end position="229"/>
    </location>
</feature>
<protein>
    <submittedName>
        <fullName evidence="7">SUR7 family protein pun1</fullName>
    </submittedName>
</protein>
<comment type="caution">
    <text evidence="7">The sequence shown here is derived from an EMBL/GenBank/DDBJ whole genome shotgun (WGS) entry which is preliminary data.</text>
</comment>
<dbReference type="PANTHER" id="PTHR28019:SF2">
    <property type="entry name" value="CELL MEMBRANE PROTEIN YLR413W-RELATED"/>
    <property type="match status" value="1"/>
</dbReference>
<dbReference type="PANTHER" id="PTHR28019">
    <property type="entry name" value="CELL MEMBRANE PROTEIN YLR413W-RELATED"/>
    <property type="match status" value="1"/>
</dbReference>
<feature type="transmembrane region" description="Helical" evidence="6">
    <location>
        <begin position="281"/>
        <end position="308"/>
    </location>
</feature>
<feature type="region of interest" description="Disordered" evidence="5">
    <location>
        <begin position="314"/>
        <end position="357"/>
    </location>
</feature>
<keyword evidence="2 6" id="KW-0812">Transmembrane</keyword>
<gene>
    <name evidence="7" type="primary">pun1</name>
    <name evidence="7" type="ORF">LARI1_G003577</name>
</gene>
<evidence type="ECO:0000313" key="8">
    <source>
        <dbReference type="Proteomes" id="UP000469559"/>
    </source>
</evidence>
<dbReference type="InterPro" id="IPR052413">
    <property type="entry name" value="SUR7_domain"/>
</dbReference>
<evidence type="ECO:0000256" key="5">
    <source>
        <dbReference type="SAM" id="MobiDB-lite"/>
    </source>
</evidence>
<dbReference type="AlphaFoldDB" id="A0A8T9BF27"/>
<evidence type="ECO:0000256" key="1">
    <source>
        <dbReference type="ARBA" id="ARBA00004141"/>
    </source>
</evidence>
<feature type="transmembrane region" description="Helical" evidence="6">
    <location>
        <begin position="236"/>
        <end position="261"/>
    </location>
</feature>
<feature type="compositionally biased region" description="Basic residues" evidence="5">
    <location>
        <begin position="340"/>
        <end position="351"/>
    </location>
</feature>
<comment type="subcellular location">
    <subcellularLocation>
        <location evidence="1">Membrane</location>
        <topology evidence="1">Multi-pass membrane protein</topology>
    </subcellularLocation>
</comment>
<dbReference type="PROSITE" id="PS01346">
    <property type="entry name" value="CLAUDIN"/>
    <property type="match status" value="1"/>
</dbReference>
<dbReference type="EMBL" id="QGMF01000202">
    <property type="protein sequence ID" value="TVY18021.1"/>
    <property type="molecule type" value="Genomic_DNA"/>
</dbReference>
<sequence>MVLPSFKSLGARRRQQKEEGVPADRGIVPEGEPADGGIVPGEGEPSGDSERTLTPQQQHPANFLIKATKKRKTWITISSFFFFISVIFLILTLIGNINNKPVIRSTWFIKLNLSNIIPASSPSDLIFTNSLARSLGLHDFYQVGLWNFCEGYTSDGITHCSNPRALYWFNPVSILLNELLSGATIALPADINNILDLIKIASRVMFGCFLTGVCMNFISIFVAPVTLYSRWWELPFAIWTFIAALLTTAGAVIGTVMFVIFRNVITSEAGLDIGAEIGKQMFALMWVGAAFSIFGWVIHLCLICCCASRRDVKTGRRKGDKGASLNEGEEKKNAGGGGGARRRMLGLGRKKSAGDAV</sequence>
<organism evidence="7 8">
    <name type="scientific">Lachnellula arida</name>
    <dbReference type="NCBI Taxonomy" id="1316785"/>
    <lineage>
        <taxon>Eukaryota</taxon>
        <taxon>Fungi</taxon>
        <taxon>Dikarya</taxon>
        <taxon>Ascomycota</taxon>
        <taxon>Pezizomycotina</taxon>
        <taxon>Leotiomycetes</taxon>
        <taxon>Helotiales</taxon>
        <taxon>Lachnaceae</taxon>
        <taxon>Lachnellula</taxon>
    </lineage>
</organism>
<dbReference type="GO" id="GO:0051285">
    <property type="term" value="C:cell cortex of cell tip"/>
    <property type="evidence" value="ECO:0007669"/>
    <property type="project" value="TreeGrafter"/>
</dbReference>
<dbReference type="GO" id="GO:0005886">
    <property type="term" value="C:plasma membrane"/>
    <property type="evidence" value="ECO:0007669"/>
    <property type="project" value="InterPro"/>
</dbReference>
<evidence type="ECO:0000256" key="2">
    <source>
        <dbReference type="ARBA" id="ARBA00022692"/>
    </source>
</evidence>
<keyword evidence="4 6" id="KW-0472">Membrane</keyword>
<accession>A0A8T9BF27</accession>
<evidence type="ECO:0000256" key="4">
    <source>
        <dbReference type="ARBA" id="ARBA00023136"/>
    </source>
</evidence>
<dbReference type="Proteomes" id="UP000469559">
    <property type="component" value="Unassembled WGS sequence"/>
</dbReference>
<reference evidence="7 8" key="1">
    <citation type="submission" date="2018-05" db="EMBL/GenBank/DDBJ databases">
        <title>Whole genome sequencing for identification of molecular markers to develop diagnostic detection tools for the regulated plant pathogen Lachnellula willkommii.</title>
        <authorList>
            <person name="Giroux E."/>
            <person name="Bilodeau G."/>
        </authorList>
    </citation>
    <scope>NUCLEOTIDE SEQUENCE [LARGE SCALE GENOMIC DNA]</scope>
    <source>
        <strain evidence="7 8">CBS 203.66</strain>
    </source>
</reference>
<name>A0A8T9BF27_9HELO</name>
<dbReference type="OrthoDB" id="2327445at2759"/>
<feature type="transmembrane region" description="Helical" evidence="6">
    <location>
        <begin position="74"/>
        <end position="97"/>
    </location>
</feature>
<dbReference type="InterPro" id="IPR009571">
    <property type="entry name" value="SUR7/Rim9-like_fungi"/>
</dbReference>
<dbReference type="GO" id="GO:0031505">
    <property type="term" value="P:fungal-type cell wall organization"/>
    <property type="evidence" value="ECO:0007669"/>
    <property type="project" value="TreeGrafter"/>
</dbReference>
<evidence type="ECO:0000256" key="6">
    <source>
        <dbReference type="SAM" id="Phobius"/>
    </source>
</evidence>
<feature type="region of interest" description="Disordered" evidence="5">
    <location>
        <begin position="1"/>
        <end position="56"/>
    </location>
</feature>
<dbReference type="InterPro" id="IPR017974">
    <property type="entry name" value="Claudin_CS"/>
</dbReference>
<dbReference type="Pfam" id="PF06687">
    <property type="entry name" value="SUR7"/>
    <property type="match status" value="1"/>
</dbReference>